<evidence type="ECO:0000259" key="12">
    <source>
        <dbReference type="PROSITE" id="PS51094"/>
    </source>
</evidence>
<dbReference type="PROSITE" id="PS51094">
    <property type="entry name" value="PTS_EIIA_TYPE_2"/>
    <property type="match status" value="1"/>
</dbReference>
<protein>
    <recommendedName>
        <fullName evidence="2">Mannitol-specific phosphotransferase enzyme IIA component</fullName>
    </recommendedName>
    <alternativeName>
        <fullName evidence="10">EIIA</fullName>
    </alternativeName>
    <alternativeName>
        <fullName evidence="11">EIII</fullName>
    </alternativeName>
    <alternativeName>
        <fullName evidence="9">PTS system mannitol-specific EIIA component</fullName>
    </alternativeName>
</protein>
<keyword evidence="5 13" id="KW-0762">Sugar transport</keyword>
<keyword evidence="4" id="KW-0597">Phosphoprotein</keyword>
<dbReference type="InterPro" id="IPR050893">
    <property type="entry name" value="Sugar_PTS"/>
</dbReference>
<sequence>MNTLQESNVILNVAREDKTAAIRRVGQKLVDNGYVAAPYIEGMLAREESMTTYIGNGVAIPHSMPEYVQHIQHSGIVIAQYPEGVDFGGGNVAYLVIGIAGKGEEHMEVLSQIAIVCQEEENVDKLVHASTAQQVMEVISQGAEL</sequence>
<keyword evidence="14" id="KW-1185">Reference proteome</keyword>
<gene>
    <name evidence="13" type="ORF">ACFSB2_13515</name>
</gene>
<dbReference type="PANTHER" id="PTHR30181">
    <property type="entry name" value="MANNITOL PERMEASE IIC COMPONENT"/>
    <property type="match status" value="1"/>
</dbReference>
<dbReference type="Gene3D" id="3.40.930.10">
    <property type="entry name" value="Mannitol-specific EII, Chain A"/>
    <property type="match status" value="1"/>
</dbReference>
<evidence type="ECO:0000256" key="6">
    <source>
        <dbReference type="ARBA" id="ARBA00022679"/>
    </source>
</evidence>
<evidence type="ECO:0000256" key="11">
    <source>
        <dbReference type="ARBA" id="ARBA00030962"/>
    </source>
</evidence>
<organism evidence="13 14">
    <name type="scientific">Alicyclobacillus fodiniaquatilis</name>
    <dbReference type="NCBI Taxonomy" id="1661150"/>
    <lineage>
        <taxon>Bacteria</taxon>
        <taxon>Bacillati</taxon>
        <taxon>Bacillota</taxon>
        <taxon>Bacilli</taxon>
        <taxon>Bacillales</taxon>
        <taxon>Alicyclobacillaceae</taxon>
        <taxon>Alicyclobacillus</taxon>
    </lineage>
</organism>
<evidence type="ECO:0000313" key="14">
    <source>
        <dbReference type="Proteomes" id="UP001597079"/>
    </source>
</evidence>
<dbReference type="EMBL" id="JBHUCX010000035">
    <property type="protein sequence ID" value="MFD1675714.1"/>
    <property type="molecule type" value="Genomic_DNA"/>
</dbReference>
<name>A0ABW4JIT4_9BACL</name>
<evidence type="ECO:0000256" key="1">
    <source>
        <dbReference type="ARBA" id="ARBA00002434"/>
    </source>
</evidence>
<evidence type="ECO:0000256" key="9">
    <source>
        <dbReference type="ARBA" id="ARBA00029908"/>
    </source>
</evidence>
<dbReference type="RefSeq" id="WP_377943599.1">
    <property type="nucleotide sequence ID" value="NZ_JBHUCX010000035.1"/>
</dbReference>
<dbReference type="InterPro" id="IPR002178">
    <property type="entry name" value="PTS_EIIA_type-2_dom"/>
</dbReference>
<keyword evidence="3" id="KW-0813">Transport</keyword>
<accession>A0ABW4JIT4</accession>
<evidence type="ECO:0000256" key="2">
    <source>
        <dbReference type="ARBA" id="ARBA00014783"/>
    </source>
</evidence>
<evidence type="ECO:0000256" key="10">
    <source>
        <dbReference type="ARBA" id="ARBA00030956"/>
    </source>
</evidence>
<dbReference type="PANTHER" id="PTHR30181:SF2">
    <property type="entry name" value="PTS SYSTEM MANNITOL-SPECIFIC EIICBA COMPONENT"/>
    <property type="match status" value="1"/>
</dbReference>
<dbReference type="SUPFAM" id="SSF55804">
    <property type="entry name" value="Phoshotransferase/anion transport protein"/>
    <property type="match status" value="1"/>
</dbReference>
<evidence type="ECO:0000313" key="13">
    <source>
        <dbReference type="EMBL" id="MFD1675714.1"/>
    </source>
</evidence>
<reference evidence="14" key="1">
    <citation type="journal article" date="2019" name="Int. J. Syst. Evol. Microbiol.">
        <title>The Global Catalogue of Microorganisms (GCM) 10K type strain sequencing project: providing services to taxonomists for standard genome sequencing and annotation.</title>
        <authorList>
            <consortium name="The Broad Institute Genomics Platform"/>
            <consortium name="The Broad Institute Genome Sequencing Center for Infectious Disease"/>
            <person name="Wu L."/>
            <person name="Ma J."/>
        </authorList>
    </citation>
    <scope>NUCLEOTIDE SEQUENCE [LARGE SCALE GENOMIC DNA]</scope>
    <source>
        <strain evidence="14">CGMCC 1.12286</strain>
    </source>
</reference>
<keyword evidence="7" id="KW-0598">Phosphotransferase system</keyword>
<proteinExistence type="predicted"/>
<feature type="domain" description="PTS EIIA type-2" evidence="12">
    <location>
        <begin position="2"/>
        <end position="142"/>
    </location>
</feature>
<evidence type="ECO:0000256" key="5">
    <source>
        <dbReference type="ARBA" id="ARBA00022597"/>
    </source>
</evidence>
<comment type="function">
    <text evidence="1">The phosphoenolpyruvate-dependent sugar phosphotransferase system (sugar PTS), a major carbohydrate active transport system, catalyzes the phosphorylation of incoming sugar substrates concomitantly with their translocation across the cell membrane. The enzyme II CmtAB PTS system is involved in D-mannitol transport.</text>
</comment>
<evidence type="ECO:0000256" key="4">
    <source>
        <dbReference type="ARBA" id="ARBA00022553"/>
    </source>
</evidence>
<dbReference type="Proteomes" id="UP001597079">
    <property type="component" value="Unassembled WGS sequence"/>
</dbReference>
<evidence type="ECO:0000256" key="3">
    <source>
        <dbReference type="ARBA" id="ARBA00022448"/>
    </source>
</evidence>
<comment type="caution">
    <text evidence="13">The sequence shown here is derived from an EMBL/GenBank/DDBJ whole genome shotgun (WGS) entry which is preliminary data.</text>
</comment>
<keyword evidence="6" id="KW-0808">Transferase</keyword>
<dbReference type="Pfam" id="PF00359">
    <property type="entry name" value="PTS_EIIA_2"/>
    <property type="match status" value="1"/>
</dbReference>
<dbReference type="CDD" id="cd00211">
    <property type="entry name" value="PTS_IIA_fru"/>
    <property type="match status" value="1"/>
</dbReference>
<dbReference type="InterPro" id="IPR016152">
    <property type="entry name" value="PTrfase/Anion_transptr"/>
</dbReference>
<evidence type="ECO:0000256" key="8">
    <source>
        <dbReference type="ARBA" id="ARBA00022777"/>
    </source>
</evidence>
<keyword evidence="8" id="KW-0418">Kinase</keyword>
<evidence type="ECO:0000256" key="7">
    <source>
        <dbReference type="ARBA" id="ARBA00022683"/>
    </source>
</evidence>